<name>A0A200PRE6_MACCD</name>
<keyword evidence="2" id="KW-1185">Reference proteome</keyword>
<dbReference type="Proteomes" id="UP000195402">
    <property type="component" value="Unassembled WGS sequence"/>
</dbReference>
<organism evidence="1 2">
    <name type="scientific">Macleaya cordata</name>
    <name type="common">Five-seeded plume-poppy</name>
    <name type="synonym">Bocconia cordata</name>
    <dbReference type="NCBI Taxonomy" id="56857"/>
    <lineage>
        <taxon>Eukaryota</taxon>
        <taxon>Viridiplantae</taxon>
        <taxon>Streptophyta</taxon>
        <taxon>Embryophyta</taxon>
        <taxon>Tracheophyta</taxon>
        <taxon>Spermatophyta</taxon>
        <taxon>Magnoliopsida</taxon>
        <taxon>Ranunculales</taxon>
        <taxon>Papaveraceae</taxon>
        <taxon>Papaveroideae</taxon>
        <taxon>Macleaya</taxon>
    </lineage>
</organism>
<dbReference type="OrthoDB" id="1305044at2759"/>
<dbReference type="EMBL" id="MVGT01004287">
    <property type="protein sequence ID" value="OVA00769.1"/>
    <property type="molecule type" value="Genomic_DNA"/>
</dbReference>
<comment type="caution">
    <text evidence="1">The sequence shown here is derived from an EMBL/GenBank/DDBJ whole genome shotgun (WGS) entry which is preliminary data.</text>
</comment>
<dbReference type="AlphaFoldDB" id="A0A200PRE6"/>
<evidence type="ECO:0000313" key="1">
    <source>
        <dbReference type="EMBL" id="OVA00769.1"/>
    </source>
</evidence>
<gene>
    <name evidence="1" type="ORF">BVC80_9083g61</name>
</gene>
<reference evidence="1 2" key="1">
    <citation type="journal article" date="2017" name="Mol. Plant">
        <title>The Genome of Medicinal Plant Macleaya cordata Provides New Insights into Benzylisoquinoline Alkaloids Metabolism.</title>
        <authorList>
            <person name="Liu X."/>
            <person name="Liu Y."/>
            <person name="Huang P."/>
            <person name="Ma Y."/>
            <person name="Qing Z."/>
            <person name="Tang Q."/>
            <person name="Cao H."/>
            <person name="Cheng P."/>
            <person name="Zheng Y."/>
            <person name="Yuan Z."/>
            <person name="Zhou Y."/>
            <person name="Liu J."/>
            <person name="Tang Z."/>
            <person name="Zhuo Y."/>
            <person name="Zhang Y."/>
            <person name="Yu L."/>
            <person name="Huang J."/>
            <person name="Yang P."/>
            <person name="Peng Q."/>
            <person name="Zhang J."/>
            <person name="Jiang W."/>
            <person name="Zhang Z."/>
            <person name="Lin K."/>
            <person name="Ro D.K."/>
            <person name="Chen X."/>
            <person name="Xiong X."/>
            <person name="Shang Y."/>
            <person name="Huang S."/>
            <person name="Zeng J."/>
        </authorList>
    </citation>
    <scope>NUCLEOTIDE SEQUENCE [LARGE SCALE GENOMIC DNA]</scope>
    <source>
        <strain evidence="2">cv. BLH2017</strain>
        <tissue evidence="1">Root</tissue>
    </source>
</reference>
<sequence length="152" mass="17481">MEKASKKRDPPPTMNFSDDKQLVMTPTSYYLNFKPLTTPIWKLSPRNGGSTLYDSYELRAVTQQLNRTIRCSQTCSSTYPSQLKSPFVPFERRLDRIYKENAKTPKRVVCSRSVGGAISKAKLGKTKSFIPRLWKKVKRTFLRSNKQVAINN</sequence>
<evidence type="ECO:0000313" key="2">
    <source>
        <dbReference type="Proteomes" id="UP000195402"/>
    </source>
</evidence>
<accession>A0A200PRE6</accession>
<protein>
    <submittedName>
        <fullName evidence="1">Uncharacterized protein</fullName>
    </submittedName>
</protein>
<proteinExistence type="predicted"/>
<dbReference type="InParanoid" id="A0A200PRE6"/>
<dbReference type="OMA" id="HLTCATI"/>